<dbReference type="PANTHER" id="PTHR44379:SF2">
    <property type="entry name" value="BLR6218 PROTEIN"/>
    <property type="match status" value="1"/>
</dbReference>
<proteinExistence type="predicted"/>
<dbReference type="Pfam" id="PF00111">
    <property type="entry name" value="Fer2"/>
    <property type="match status" value="1"/>
</dbReference>
<dbReference type="Pfam" id="PF01799">
    <property type="entry name" value="Fer2_2"/>
    <property type="match status" value="1"/>
</dbReference>
<dbReference type="InterPro" id="IPR012675">
    <property type="entry name" value="Beta-grasp_dom_sf"/>
</dbReference>
<sequence length="157" mass="16647">MRLLINGRHHEIEHGDEPLLWVLRDELGLTGTRYGCGVGICGCCTVLLAGRPTRSCQLTAAEVGERPVVTLEGLAERGPDGKVVALHPVQQAFVETPLQCGWCLPGHVMTAVALLARDPDPDEATIAEAASPNLCRCGGYNTIKAAVARAAELAREA</sequence>
<dbReference type="RefSeq" id="WP_203691484.1">
    <property type="nucleotide sequence ID" value="NZ_BAAALC010000021.1"/>
</dbReference>
<dbReference type="SUPFAM" id="SSF54292">
    <property type="entry name" value="2Fe-2S ferredoxin-like"/>
    <property type="match status" value="1"/>
</dbReference>
<keyword evidence="3" id="KW-0408">Iron</keyword>
<evidence type="ECO:0000313" key="6">
    <source>
        <dbReference type="EMBL" id="GIG05313.1"/>
    </source>
</evidence>
<evidence type="ECO:0000256" key="1">
    <source>
        <dbReference type="ARBA" id="ARBA00022714"/>
    </source>
</evidence>
<dbReference type="Gene3D" id="3.10.20.30">
    <property type="match status" value="1"/>
</dbReference>
<dbReference type="GO" id="GO:0016491">
    <property type="term" value="F:oxidoreductase activity"/>
    <property type="evidence" value="ECO:0007669"/>
    <property type="project" value="InterPro"/>
</dbReference>
<dbReference type="PROSITE" id="PS51085">
    <property type="entry name" value="2FE2S_FER_2"/>
    <property type="match status" value="1"/>
</dbReference>
<dbReference type="PANTHER" id="PTHR44379">
    <property type="entry name" value="OXIDOREDUCTASE WITH IRON-SULFUR SUBUNIT"/>
    <property type="match status" value="1"/>
</dbReference>
<keyword evidence="1" id="KW-0001">2Fe-2S</keyword>
<dbReference type="Gene3D" id="1.10.150.120">
    <property type="entry name" value="[2Fe-2S]-binding domain"/>
    <property type="match status" value="1"/>
</dbReference>
<reference evidence="6 7" key="1">
    <citation type="submission" date="2021-01" db="EMBL/GenBank/DDBJ databases">
        <title>Whole genome shotgun sequence of Catellatospora coxensis NBRC 107359.</title>
        <authorList>
            <person name="Komaki H."/>
            <person name="Tamura T."/>
        </authorList>
    </citation>
    <scope>NUCLEOTIDE SEQUENCE [LARGE SCALE GENOMIC DNA]</scope>
    <source>
        <strain evidence="6 7">NBRC 107359</strain>
    </source>
</reference>
<dbReference type="InterPro" id="IPR002888">
    <property type="entry name" value="2Fe-2S-bd"/>
</dbReference>
<dbReference type="InterPro" id="IPR036884">
    <property type="entry name" value="2Fe-2S-bd_dom_sf"/>
</dbReference>
<keyword evidence="2" id="KW-0479">Metal-binding</keyword>
<dbReference type="SUPFAM" id="SSF47741">
    <property type="entry name" value="CO dehydrogenase ISP C-domain like"/>
    <property type="match status" value="1"/>
</dbReference>
<dbReference type="InterPro" id="IPR051452">
    <property type="entry name" value="Diverse_Oxidoreductases"/>
</dbReference>
<dbReference type="GO" id="GO:0046872">
    <property type="term" value="F:metal ion binding"/>
    <property type="evidence" value="ECO:0007669"/>
    <property type="project" value="UniProtKB-KW"/>
</dbReference>
<evidence type="ECO:0000256" key="4">
    <source>
        <dbReference type="ARBA" id="ARBA00023014"/>
    </source>
</evidence>
<organism evidence="6 7">
    <name type="scientific">Catellatospora coxensis</name>
    <dbReference type="NCBI Taxonomy" id="310354"/>
    <lineage>
        <taxon>Bacteria</taxon>
        <taxon>Bacillati</taxon>
        <taxon>Actinomycetota</taxon>
        <taxon>Actinomycetes</taxon>
        <taxon>Micromonosporales</taxon>
        <taxon>Micromonosporaceae</taxon>
        <taxon>Catellatospora</taxon>
    </lineage>
</organism>
<dbReference type="Proteomes" id="UP000630887">
    <property type="component" value="Unassembled WGS sequence"/>
</dbReference>
<keyword evidence="7" id="KW-1185">Reference proteome</keyword>
<evidence type="ECO:0000256" key="2">
    <source>
        <dbReference type="ARBA" id="ARBA00022723"/>
    </source>
</evidence>
<evidence type="ECO:0000259" key="5">
    <source>
        <dbReference type="PROSITE" id="PS51085"/>
    </source>
</evidence>
<dbReference type="InterPro" id="IPR036010">
    <property type="entry name" value="2Fe-2S_ferredoxin-like_sf"/>
</dbReference>
<dbReference type="AlphaFoldDB" id="A0A8J3P617"/>
<keyword evidence="4" id="KW-0411">Iron-sulfur</keyword>
<feature type="domain" description="2Fe-2S ferredoxin-type" evidence="5">
    <location>
        <begin position="1"/>
        <end position="74"/>
    </location>
</feature>
<evidence type="ECO:0000256" key="3">
    <source>
        <dbReference type="ARBA" id="ARBA00023004"/>
    </source>
</evidence>
<accession>A0A8J3P617</accession>
<comment type="caution">
    <text evidence="6">The sequence shown here is derived from an EMBL/GenBank/DDBJ whole genome shotgun (WGS) entry which is preliminary data.</text>
</comment>
<evidence type="ECO:0000313" key="7">
    <source>
        <dbReference type="Proteomes" id="UP000630887"/>
    </source>
</evidence>
<dbReference type="InterPro" id="IPR001041">
    <property type="entry name" value="2Fe-2S_ferredoxin-type"/>
</dbReference>
<dbReference type="GO" id="GO:0051537">
    <property type="term" value="F:2 iron, 2 sulfur cluster binding"/>
    <property type="evidence" value="ECO:0007669"/>
    <property type="project" value="UniProtKB-KW"/>
</dbReference>
<dbReference type="EMBL" id="BONI01000014">
    <property type="protein sequence ID" value="GIG05313.1"/>
    <property type="molecule type" value="Genomic_DNA"/>
</dbReference>
<protein>
    <submittedName>
        <fullName evidence="6">(2Fe-2S)-binding protein</fullName>
    </submittedName>
</protein>
<name>A0A8J3P617_9ACTN</name>
<gene>
    <name evidence="6" type="ORF">Cco03nite_20130</name>
</gene>